<dbReference type="RefSeq" id="WP_132873547.1">
    <property type="nucleotide sequence ID" value="NZ_JAJUHT010000001.1"/>
</dbReference>
<keyword evidence="1" id="KW-0812">Transmembrane</keyword>
<dbReference type="NCBIfam" id="TIGR00847">
    <property type="entry name" value="ccoS"/>
    <property type="match status" value="1"/>
</dbReference>
<dbReference type="PANTHER" id="PTHR41532:SF1">
    <property type="entry name" value="FIXS PROTEIN"/>
    <property type="match status" value="1"/>
</dbReference>
<evidence type="ECO:0000313" key="2">
    <source>
        <dbReference type="EMBL" id="TCK60676.1"/>
    </source>
</evidence>
<keyword evidence="1" id="KW-1133">Transmembrane helix</keyword>
<dbReference type="PANTHER" id="PTHR41532">
    <property type="entry name" value="FIXS PROTEIN"/>
    <property type="match status" value="1"/>
</dbReference>
<feature type="transmembrane region" description="Helical" evidence="1">
    <location>
        <begin position="6"/>
        <end position="25"/>
    </location>
</feature>
<reference evidence="2 3" key="1">
    <citation type="submission" date="2019-03" db="EMBL/GenBank/DDBJ databases">
        <title>Genomic Encyclopedia of Type Strains, Phase IV (KMG-IV): sequencing the most valuable type-strain genomes for metagenomic binning, comparative biology and taxonomic classification.</title>
        <authorList>
            <person name="Goeker M."/>
        </authorList>
    </citation>
    <scope>NUCLEOTIDE SEQUENCE [LARGE SCALE GENOMIC DNA]</scope>
    <source>
        <strain evidence="2 3">DSM 24984</strain>
    </source>
</reference>
<keyword evidence="1" id="KW-0472">Membrane</keyword>
<name>A0A4R1K8J9_9BACT</name>
<dbReference type="AlphaFoldDB" id="A0A4R1K8J9"/>
<keyword evidence="3" id="KW-1185">Reference proteome</keyword>
<gene>
    <name evidence="2" type="ORF">C8D98_1555</name>
</gene>
<comment type="caution">
    <text evidence="2">The sequence shown here is derived from an EMBL/GenBank/DDBJ whole genome shotgun (WGS) entry which is preliminary data.</text>
</comment>
<accession>A0A4R1K8J9</accession>
<sequence>MGALYIMIPVSLILGVIVLLIFLWAGKTGEFEDMEGPKYRMMDDDDDDK</sequence>
<evidence type="ECO:0000256" key="1">
    <source>
        <dbReference type="SAM" id="Phobius"/>
    </source>
</evidence>
<organism evidence="2 3">
    <name type="scientific">Seleniivibrio woodruffii</name>
    <dbReference type="NCBI Taxonomy" id="1078050"/>
    <lineage>
        <taxon>Bacteria</taxon>
        <taxon>Pseudomonadati</taxon>
        <taxon>Deferribacterota</taxon>
        <taxon>Deferribacteres</taxon>
        <taxon>Deferribacterales</taxon>
        <taxon>Geovibrionaceae</taxon>
        <taxon>Seleniivibrio</taxon>
    </lineage>
</organism>
<protein>
    <submittedName>
        <fullName evidence="2">Cbb3-type cytochrome oxidase maturation protein</fullName>
    </submittedName>
</protein>
<dbReference type="Pfam" id="PF03597">
    <property type="entry name" value="FixS"/>
    <property type="match status" value="1"/>
</dbReference>
<dbReference type="InterPro" id="IPR004714">
    <property type="entry name" value="Cyt_oxidase_maturation_cbb3"/>
</dbReference>
<dbReference type="EMBL" id="SMGG01000004">
    <property type="protein sequence ID" value="TCK60676.1"/>
    <property type="molecule type" value="Genomic_DNA"/>
</dbReference>
<proteinExistence type="predicted"/>
<evidence type="ECO:0000313" key="3">
    <source>
        <dbReference type="Proteomes" id="UP000294614"/>
    </source>
</evidence>
<dbReference type="Proteomes" id="UP000294614">
    <property type="component" value="Unassembled WGS sequence"/>
</dbReference>